<dbReference type="SUPFAM" id="SSF55681">
    <property type="entry name" value="Class II aaRS and biotin synthetases"/>
    <property type="match status" value="1"/>
</dbReference>
<evidence type="ECO:0000256" key="6">
    <source>
        <dbReference type="ARBA" id="ARBA00022840"/>
    </source>
</evidence>
<evidence type="ECO:0000256" key="8">
    <source>
        <dbReference type="ARBA" id="ARBA00023146"/>
    </source>
</evidence>
<dbReference type="PANTHER" id="PTHR42753">
    <property type="entry name" value="MITOCHONDRIAL RIBOSOME PROTEIN L39/PROLYL-TRNA LIGASE FAMILY MEMBER"/>
    <property type="match status" value="1"/>
</dbReference>
<dbReference type="PRINTS" id="PR01046">
    <property type="entry name" value="TRNASYNTHPRO"/>
</dbReference>
<dbReference type="Pfam" id="PF04073">
    <property type="entry name" value="tRNA_edit"/>
    <property type="match status" value="1"/>
</dbReference>
<dbReference type="InterPro" id="IPR044140">
    <property type="entry name" value="ProRS_anticodon_short"/>
</dbReference>
<dbReference type="InterPro" id="IPR036621">
    <property type="entry name" value="Anticodon-bd_dom_sf"/>
</dbReference>
<organism evidence="12 13">
    <name type="scientific">Massilia agilis</name>
    <dbReference type="NCBI Taxonomy" id="1811226"/>
    <lineage>
        <taxon>Bacteria</taxon>
        <taxon>Pseudomonadati</taxon>
        <taxon>Pseudomonadota</taxon>
        <taxon>Betaproteobacteria</taxon>
        <taxon>Burkholderiales</taxon>
        <taxon>Oxalobacteraceae</taxon>
        <taxon>Telluria group</taxon>
        <taxon>Massilia</taxon>
    </lineage>
</organism>
<dbReference type="InterPro" id="IPR004154">
    <property type="entry name" value="Anticodon-bd"/>
</dbReference>
<keyword evidence="13" id="KW-1185">Reference proteome</keyword>
<proteinExistence type="inferred from homology"/>
<dbReference type="InterPro" id="IPR023717">
    <property type="entry name" value="Pro-tRNA-Synthase_IIa_type1"/>
</dbReference>
<evidence type="ECO:0000259" key="11">
    <source>
        <dbReference type="PROSITE" id="PS50862"/>
    </source>
</evidence>
<dbReference type="EC" id="6.1.1.15" evidence="10"/>
<evidence type="ECO:0000313" key="12">
    <source>
        <dbReference type="EMBL" id="MCS0809754.1"/>
    </source>
</evidence>
<dbReference type="PIRSF" id="PIRSF001535">
    <property type="entry name" value="ProRS_1"/>
    <property type="match status" value="1"/>
</dbReference>
<evidence type="ECO:0000256" key="4">
    <source>
        <dbReference type="ARBA" id="ARBA00022598"/>
    </source>
</evidence>
<name>A0ABT2DEK3_9BURK</name>
<dbReference type="Pfam" id="PF00587">
    <property type="entry name" value="tRNA-synt_2b"/>
    <property type="match status" value="1"/>
</dbReference>
<dbReference type="SUPFAM" id="SSF52954">
    <property type="entry name" value="Class II aaRS ABD-related"/>
    <property type="match status" value="1"/>
</dbReference>
<dbReference type="CDD" id="cd04334">
    <property type="entry name" value="ProRS-INS"/>
    <property type="match status" value="1"/>
</dbReference>
<dbReference type="InterPro" id="IPR050062">
    <property type="entry name" value="Pro-tRNA_synthetase"/>
</dbReference>
<dbReference type="InterPro" id="IPR033730">
    <property type="entry name" value="ProRS_core_prok"/>
</dbReference>
<sequence>MRASRFFISTLKEAPSDAEIVSHKLMMRAGMIKRLGSGIYTYMPMGLKVIRKVEAIVREEMNRAGAIELSMPIVQPAELWQETGRWDKMGPEMMRVKDRHGRDYAIQPTSEEVVTDVVRSELKSYRQLPVNFYQVQTKFRDERRPRFGLMRGREFVMKDAYSFDKDVEGMQKSYASMFDAYTRIFTRFGLKFRAVAADTGAIGGNYSHEFHVIAQTGEDALVYCPSSDYAANMEAAEALALSSERPAASQQLVKAATPDTTKCEQVAQMLGLQLSQTVKSLALTVEKEENGRQVKENWLLLLRGDHELNEVKVNKVPGLSAFRFASEAEIVDAYGAVPGYLGPINTRQPVKVVADRTVANMADFVCGANEAGYHFTGANWGRDCPEPMVADLRNVVEGDASPDGKGVLAIERGIEVGHVFQLGTAYSAKMEAVYLDEAGKPAPLQMGCYGIGVTRILGAAIEQNYDDKGIIWPDAIAPFEVVLAPMGYERSEMVKAEADRLLAELLAAGVDVILDDRGLRPGAMFADWELIGVPHRVVIGERGLKEGNLEYQGRRDEAATAVPAAEMIGFIKAKLGK</sequence>
<dbReference type="InterPro" id="IPR006195">
    <property type="entry name" value="aa-tRNA-synth_II"/>
</dbReference>
<dbReference type="Pfam" id="PF03129">
    <property type="entry name" value="HGTP_anticodon"/>
    <property type="match status" value="1"/>
</dbReference>
<feature type="domain" description="Aminoacyl-transfer RNA synthetases class-II family profile" evidence="11">
    <location>
        <begin position="33"/>
        <end position="473"/>
    </location>
</feature>
<evidence type="ECO:0000256" key="3">
    <source>
        <dbReference type="ARBA" id="ARBA00022490"/>
    </source>
</evidence>
<comment type="domain">
    <text evidence="10">Consists of three domains: the N-terminal catalytic domain, the editing domain and the C-terminal anticodon-binding domain.</text>
</comment>
<dbReference type="HAMAP" id="MF_01569">
    <property type="entry name" value="Pro_tRNA_synth_type1"/>
    <property type="match status" value="1"/>
</dbReference>
<dbReference type="InterPro" id="IPR002314">
    <property type="entry name" value="aa-tRNA-synt_IIb"/>
</dbReference>
<dbReference type="Gene3D" id="3.30.930.10">
    <property type="entry name" value="Bira Bifunctional Protein, Domain 2"/>
    <property type="match status" value="2"/>
</dbReference>
<dbReference type="EMBL" id="JANUHB010000004">
    <property type="protein sequence ID" value="MCS0809754.1"/>
    <property type="molecule type" value="Genomic_DNA"/>
</dbReference>
<keyword evidence="7 10" id="KW-0648">Protein biosynthesis</keyword>
<comment type="subcellular location">
    <subcellularLocation>
        <location evidence="1 10">Cytoplasm</location>
    </subcellularLocation>
</comment>
<dbReference type="NCBIfam" id="TIGR00409">
    <property type="entry name" value="proS_fam_II"/>
    <property type="match status" value="1"/>
</dbReference>
<evidence type="ECO:0000256" key="5">
    <source>
        <dbReference type="ARBA" id="ARBA00022741"/>
    </source>
</evidence>
<dbReference type="Proteomes" id="UP001206126">
    <property type="component" value="Unassembled WGS sequence"/>
</dbReference>
<protein>
    <recommendedName>
        <fullName evidence="10">Proline--tRNA ligase</fullName>
        <ecNumber evidence="10">6.1.1.15</ecNumber>
    </recommendedName>
    <alternativeName>
        <fullName evidence="10">Prolyl-tRNA synthetase</fullName>
        <shortName evidence="10">ProRS</shortName>
    </alternativeName>
</protein>
<comment type="subunit">
    <text evidence="2 10">Homodimer.</text>
</comment>
<dbReference type="RefSeq" id="WP_258823579.1">
    <property type="nucleotide sequence ID" value="NZ_JANUHB010000004.1"/>
</dbReference>
<dbReference type="Gene3D" id="3.40.50.800">
    <property type="entry name" value="Anticodon-binding domain"/>
    <property type="match status" value="1"/>
</dbReference>
<evidence type="ECO:0000256" key="1">
    <source>
        <dbReference type="ARBA" id="ARBA00004496"/>
    </source>
</evidence>
<dbReference type="NCBIfam" id="NF006625">
    <property type="entry name" value="PRK09194.1"/>
    <property type="match status" value="1"/>
</dbReference>
<dbReference type="Gene3D" id="3.90.960.10">
    <property type="entry name" value="YbaK/aminoacyl-tRNA synthetase-associated domain"/>
    <property type="match status" value="1"/>
</dbReference>
<evidence type="ECO:0000256" key="9">
    <source>
        <dbReference type="ARBA" id="ARBA00047671"/>
    </source>
</evidence>
<dbReference type="InterPro" id="IPR002316">
    <property type="entry name" value="Pro-tRNA-ligase_IIa"/>
</dbReference>
<dbReference type="InterPro" id="IPR045864">
    <property type="entry name" value="aa-tRNA-synth_II/BPL/LPL"/>
</dbReference>
<dbReference type="InterPro" id="IPR007214">
    <property type="entry name" value="YbaK/aa-tRNA-synth-assoc-dom"/>
</dbReference>
<comment type="function">
    <text evidence="10">Catalyzes the attachment of proline to tRNA(Pro) in a two-step reaction: proline is first activated by ATP to form Pro-AMP and then transferred to the acceptor end of tRNA(Pro). As ProRS can inadvertently accommodate and process non-cognate amino acids such as alanine and cysteine, to avoid such errors it has two additional distinct editing activities against alanine. One activity is designated as 'pretransfer' editing and involves the tRNA(Pro)-independent hydrolysis of activated Ala-AMP. The other activity is designated 'posttransfer' editing and involves deacylation of mischarged Ala-tRNA(Pro). The misacylated Cys-tRNA(Pro) is not edited by ProRS.</text>
</comment>
<keyword evidence="3 10" id="KW-0963">Cytoplasm</keyword>
<dbReference type="CDD" id="cd00861">
    <property type="entry name" value="ProRS_anticodon_short"/>
    <property type="match status" value="1"/>
</dbReference>
<keyword evidence="8 10" id="KW-0030">Aminoacyl-tRNA synthetase</keyword>
<dbReference type="SUPFAM" id="SSF55826">
    <property type="entry name" value="YbaK/ProRS associated domain"/>
    <property type="match status" value="1"/>
</dbReference>
<evidence type="ECO:0000313" key="13">
    <source>
        <dbReference type="Proteomes" id="UP001206126"/>
    </source>
</evidence>
<evidence type="ECO:0000256" key="10">
    <source>
        <dbReference type="HAMAP-Rule" id="MF_01569"/>
    </source>
</evidence>
<evidence type="ECO:0000256" key="7">
    <source>
        <dbReference type="ARBA" id="ARBA00022917"/>
    </source>
</evidence>
<comment type="caution">
    <text evidence="12">The sequence shown here is derived from an EMBL/GenBank/DDBJ whole genome shotgun (WGS) entry which is preliminary data.</text>
</comment>
<accession>A0ABT2DEK3</accession>
<comment type="catalytic activity">
    <reaction evidence="9 10">
        <text>tRNA(Pro) + L-proline + ATP = L-prolyl-tRNA(Pro) + AMP + diphosphate</text>
        <dbReference type="Rhea" id="RHEA:14305"/>
        <dbReference type="Rhea" id="RHEA-COMP:9700"/>
        <dbReference type="Rhea" id="RHEA-COMP:9702"/>
        <dbReference type="ChEBI" id="CHEBI:30616"/>
        <dbReference type="ChEBI" id="CHEBI:33019"/>
        <dbReference type="ChEBI" id="CHEBI:60039"/>
        <dbReference type="ChEBI" id="CHEBI:78442"/>
        <dbReference type="ChEBI" id="CHEBI:78532"/>
        <dbReference type="ChEBI" id="CHEBI:456215"/>
        <dbReference type="EC" id="6.1.1.15"/>
    </reaction>
</comment>
<dbReference type="CDD" id="cd00779">
    <property type="entry name" value="ProRS_core_prok"/>
    <property type="match status" value="1"/>
</dbReference>
<keyword evidence="6 10" id="KW-0067">ATP-binding</keyword>
<dbReference type="InterPro" id="IPR036754">
    <property type="entry name" value="YbaK/aa-tRNA-synt-asso_dom_sf"/>
</dbReference>
<keyword evidence="5 10" id="KW-0547">Nucleotide-binding</keyword>
<dbReference type="PANTHER" id="PTHR42753:SF2">
    <property type="entry name" value="PROLINE--TRNA LIGASE"/>
    <property type="match status" value="1"/>
</dbReference>
<comment type="similarity">
    <text evidence="10">Belongs to the class-II aminoacyl-tRNA synthetase family. ProS type 1 subfamily.</text>
</comment>
<gene>
    <name evidence="10" type="primary">proS</name>
    <name evidence="12" type="ORF">NX774_17670</name>
</gene>
<keyword evidence="4 10" id="KW-0436">Ligase</keyword>
<dbReference type="InterPro" id="IPR004500">
    <property type="entry name" value="Pro-tRNA-synth_IIa_bac-type"/>
</dbReference>
<evidence type="ECO:0000256" key="2">
    <source>
        <dbReference type="ARBA" id="ARBA00011738"/>
    </source>
</evidence>
<reference evidence="12 13" key="1">
    <citation type="submission" date="2022-08" db="EMBL/GenBank/DDBJ databases">
        <title>Reclassification of Massilia species as members of the genera Telluria, Duganella, Pseudoduganella, Mokoshia gen. nov. and Zemynaea gen. nov. using orthogonal and non-orthogonal genome-based approaches.</title>
        <authorList>
            <person name="Bowman J.P."/>
        </authorList>
    </citation>
    <scope>NUCLEOTIDE SEQUENCE [LARGE SCALE GENOMIC DNA]</scope>
    <source>
        <strain evidence="12 13">JCM 31605</strain>
    </source>
</reference>
<dbReference type="GO" id="GO:0004827">
    <property type="term" value="F:proline-tRNA ligase activity"/>
    <property type="evidence" value="ECO:0007669"/>
    <property type="project" value="UniProtKB-EC"/>
</dbReference>
<dbReference type="PROSITE" id="PS50862">
    <property type="entry name" value="AA_TRNA_LIGASE_II"/>
    <property type="match status" value="1"/>
</dbReference>